<dbReference type="InterPro" id="IPR007621">
    <property type="entry name" value="TPM_dom"/>
</dbReference>
<organism evidence="2 3">
    <name type="scientific">Seonamhaeicola maritimus</name>
    <dbReference type="NCBI Taxonomy" id="2591822"/>
    <lineage>
        <taxon>Bacteria</taxon>
        <taxon>Pseudomonadati</taxon>
        <taxon>Bacteroidota</taxon>
        <taxon>Flavobacteriia</taxon>
        <taxon>Flavobacteriales</taxon>
        <taxon>Flavobacteriaceae</taxon>
    </lineage>
</organism>
<evidence type="ECO:0000313" key="2">
    <source>
        <dbReference type="EMBL" id="TXG34705.1"/>
    </source>
</evidence>
<dbReference type="PANTHER" id="PTHR30373:SF2">
    <property type="entry name" value="UPF0603 PROTEIN YGCG"/>
    <property type="match status" value="1"/>
</dbReference>
<reference evidence="2 3" key="1">
    <citation type="submission" date="2019-08" db="EMBL/GenBank/DDBJ databases">
        <title>Seonamhaeicola sediminis sp. nov., isolated from marine sediment.</title>
        <authorList>
            <person name="Cao W.R."/>
        </authorList>
    </citation>
    <scope>NUCLEOTIDE SEQUENCE [LARGE SCALE GENOMIC DNA]</scope>
    <source>
        <strain evidence="2 3">1505</strain>
    </source>
</reference>
<sequence>MKKCLLFISFLTIILSCKTNSQNHLELSQSVVQDNASFFSKEEVSHLTNKIIDYEATSTNEICIFTLDSLPKNFTALQYATKIGAELEIGKKEKDNGLLILISKYDRQIGIATGNGTEKILTDDYCKQIIDIIIVSEFKNGLYYKGIDKALDSIINDWK</sequence>
<dbReference type="Gene3D" id="3.10.310.50">
    <property type="match status" value="1"/>
</dbReference>
<keyword evidence="3" id="KW-1185">Reference proteome</keyword>
<dbReference type="OrthoDB" id="9810918at2"/>
<evidence type="ECO:0000259" key="1">
    <source>
        <dbReference type="Pfam" id="PF04536"/>
    </source>
</evidence>
<evidence type="ECO:0000313" key="3">
    <source>
        <dbReference type="Proteomes" id="UP000321080"/>
    </source>
</evidence>
<dbReference type="EMBL" id="VRKQ01000021">
    <property type="protein sequence ID" value="TXG34705.1"/>
    <property type="molecule type" value="Genomic_DNA"/>
</dbReference>
<dbReference type="Proteomes" id="UP000321080">
    <property type="component" value="Unassembled WGS sequence"/>
</dbReference>
<comment type="caution">
    <text evidence="2">The sequence shown here is derived from an EMBL/GenBank/DDBJ whole genome shotgun (WGS) entry which is preliminary data.</text>
</comment>
<accession>A0A5C7GEN1</accession>
<protein>
    <submittedName>
        <fullName evidence="2">TPM domain-containing protein</fullName>
    </submittedName>
</protein>
<dbReference type="PANTHER" id="PTHR30373">
    <property type="entry name" value="UPF0603 PROTEIN YGCG"/>
    <property type="match status" value="1"/>
</dbReference>
<dbReference type="Pfam" id="PF04536">
    <property type="entry name" value="TPM_phosphatase"/>
    <property type="match status" value="1"/>
</dbReference>
<dbReference type="RefSeq" id="WP_147769897.1">
    <property type="nucleotide sequence ID" value="NZ_VRKQ01000021.1"/>
</dbReference>
<feature type="domain" description="TPM" evidence="1">
    <location>
        <begin position="32"/>
        <end position="155"/>
    </location>
</feature>
<dbReference type="AlphaFoldDB" id="A0A5C7GEN1"/>
<proteinExistence type="predicted"/>
<dbReference type="PROSITE" id="PS51257">
    <property type="entry name" value="PROKAR_LIPOPROTEIN"/>
    <property type="match status" value="1"/>
</dbReference>
<name>A0A5C7GEN1_9FLAO</name>
<gene>
    <name evidence="2" type="ORF">FUA22_17505</name>
</gene>